<organism evidence="7 8">
    <name type="scientific">Choiromyces venosus 120613-1</name>
    <dbReference type="NCBI Taxonomy" id="1336337"/>
    <lineage>
        <taxon>Eukaryota</taxon>
        <taxon>Fungi</taxon>
        <taxon>Dikarya</taxon>
        <taxon>Ascomycota</taxon>
        <taxon>Pezizomycotina</taxon>
        <taxon>Pezizomycetes</taxon>
        <taxon>Pezizales</taxon>
        <taxon>Tuberaceae</taxon>
        <taxon>Choiromyces</taxon>
    </lineage>
</organism>
<feature type="compositionally biased region" description="Basic and acidic residues" evidence="5">
    <location>
        <begin position="428"/>
        <end position="437"/>
    </location>
</feature>
<keyword evidence="8" id="KW-1185">Reference proteome</keyword>
<sequence>MVHCNATLSETHWETDKIVGNLSLHTLGWMICGACAIIATTISFFLIFRHATHYTKPNEQKHIIRILLMIPIYAITSWLSYVWYWHAVYWEVARDCYEAFAIASFFTLLCAYIAPDLRGQKDFFATMEVHPWPWPITWFNKCMSKRQIRKPRNGLTWFNLIWMGVFQYIFIRVATTIIATATQATGNYCEDSLHPAFAHLWCMVFNVIAVTIAMYCLIAFYLNLKRDLAANKPFFKLLCIKLVIFFSFWQMILLDFLASADIIKPSNVISQGDISVGFNSLLICFEMIIFSIFHLWAFAWKDFDKGPEQKTSAFRTLLDTFNPWDTICATARGLKWMLWGWRKRHQDAEKIVNRKKENQALAEDAAPMGITNLKPLPGGLQVHHPTPADAVEDLQSPTERMYDNQRMEPLDTMGDSWTARPFSSQLPHHPEPTRADSPRAPFTPQPYPHSTSFPLPFPDAQSYIPQVNSQTSYSRPRPPLPLSEPSAESLLPDNRTDPSFRYTPSIAGSGQVYQGDARPGVQRNADGQWGRPWKEV</sequence>
<evidence type="ECO:0000256" key="3">
    <source>
        <dbReference type="ARBA" id="ARBA00022989"/>
    </source>
</evidence>
<dbReference type="OrthoDB" id="5348404at2759"/>
<feature type="transmembrane region" description="Helical" evidence="6">
    <location>
        <begin position="278"/>
        <end position="300"/>
    </location>
</feature>
<accession>A0A3N4JE82</accession>
<proteinExistence type="predicted"/>
<dbReference type="SMART" id="SM01417">
    <property type="entry name" value="Solute_trans_a"/>
    <property type="match status" value="1"/>
</dbReference>
<evidence type="ECO:0000256" key="4">
    <source>
        <dbReference type="ARBA" id="ARBA00023136"/>
    </source>
</evidence>
<protein>
    <submittedName>
        <fullName evidence="7">DUF300-domain-containing protein</fullName>
    </submittedName>
</protein>
<evidence type="ECO:0000256" key="5">
    <source>
        <dbReference type="SAM" id="MobiDB-lite"/>
    </source>
</evidence>
<dbReference type="PANTHER" id="PTHR23423">
    <property type="entry name" value="ORGANIC SOLUTE TRANSPORTER-RELATED"/>
    <property type="match status" value="1"/>
</dbReference>
<comment type="subcellular location">
    <subcellularLocation>
        <location evidence="1">Membrane</location>
        <topology evidence="1">Multi-pass membrane protein</topology>
    </subcellularLocation>
</comment>
<evidence type="ECO:0000313" key="7">
    <source>
        <dbReference type="EMBL" id="RPA94750.1"/>
    </source>
</evidence>
<feature type="compositionally biased region" description="Polar residues" evidence="5">
    <location>
        <begin position="463"/>
        <end position="473"/>
    </location>
</feature>
<feature type="transmembrane region" description="Helical" evidence="6">
    <location>
        <begin position="63"/>
        <end position="85"/>
    </location>
</feature>
<feature type="transmembrane region" description="Helical" evidence="6">
    <location>
        <begin position="198"/>
        <end position="222"/>
    </location>
</feature>
<evidence type="ECO:0000256" key="1">
    <source>
        <dbReference type="ARBA" id="ARBA00004141"/>
    </source>
</evidence>
<keyword evidence="3 6" id="KW-1133">Transmembrane helix</keyword>
<feature type="region of interest" description="Disordered" evidence="5">
    <location>
        <begin position="409"/>
        <end position="536"/>
    </location>
</feature>
<feature type="transmembrane region" description="Helical" evidence="6">
    <location>
        <begin position="27"/>
        <end position="51"/>
    </location>
</feature>
<keyword evidence="2 6" id="KW-0812">Transmembrane</keyword>
<dbReference type="Proteomes" id="UP000276215">
    <property type="component" value="Unassembled WGS sequence"/>
</dbReference>
<feature type="transmembrane region" description="Helical" evidence="6">
    <location>
        <begin position="155"/>
        <end position="178"/>
    </location>
</feature>
<dbReference type="InterPro" id="IPR005178">
    <property type="entry name" value="Ostalpha/TMEM184C"/>
</dbReference>
<keyword evidence="4 6" id="KW-0472">Membrane</keyword>
<feature type="transmembrane region" description="Helical" evidence="6">
    <location>
        <begin position="234"/>
        <end position="258"/>
    </location>
</feature>
<dbReference type="Pfam" id="PF03619">
    <property type="entry name" value="Solute_trans_a"/>
    <property type="match status" value="1"/>
</dbReference>
<dbReference type="GO" id="GO:0016020">
    <property type="term" value="C:membrane"/>
    <property type="evidence" value="ECO:0007669"/>
    <property type="project" value="UniProtKB-SubCell"/>
</dbReference>
<evidence type="ECO:0000256" key="2">
    <source>
        <dbReference type="ARBA" id="ARBA00022692"/>
    </source>
</evidence>
<dbReference type="STRING" id="1336337.A0A3N4JE82"/>
<name>A0A3N4JE82_9PEZI</name>
<feature type="transmembrane region" description="Helical" evidence="6">
    <location>
        <begin position="97"/>
        <end position="114"/>
    </location>
</feature>
<reference evidence="7 8" key="1">
    <citation type="journal article" date="2018" name="Nat. Ecol. Evol.">
        <title>Pezizomycetes genomes reveal the molecular basis of ectomycorrhizal truffle lifestyle.</title>
        <authorList>
            <person name="Murat C."/>
            <person name="Payen T."/>
            <person name="Noel B."/>
            <person name="Kuo A."/>
            <person name="Morin E."/>
            <person name="Chen J."/>
            <person name="Kohler A."/>
            <person name="Krizsan K."/>
            <person name="Balestrini R."/>
            <person name="Da Silva C."/>
            <person name="Montanini B."/>
            <person name="Hainaut M."/>
            <person name="Levati E."/>
            <person name="Barry K.W."/>
            <person name="Belfiori B."/>
            <person name="Cichocki N."/>
            <person name="Clum A."/>
            <person name="Dockter R.B."/>
            <person name="Fauchery L."/>
            <person name="Guy J."/>
            <person name="Iotti M."/>
            <person name="Le Tacon F."/>
            <person name="Lindquist E.A."/>
            <person name="Lipzen A."/>
            <person name="Malagnac F."/>
            <person name="Mello A."/>
            <person name="Molinier V."/>
            <person name="Miyauchi S."/>
            <person name="Poulain J."/>
            <person name="Riccioni C."/>
            <person name="Rubini A."/>
            <person name="Sitrit Y."/>
            <person name="Splivallo R."/>
            <person name="Traeger S."/>
            <person name="Wang M."/>
            <person name="Zifcakova L."/>
            <person name="Wipf D."/>
            <person name="Zambonelli A."/>
            <person name="Paolocci F."/>
            <person name="Nowrousian M."/>
            <person name="Ottonello S."/>
            <person name="Baldrian P."/>
            <person name="Spatafora J.W."/>
            <person name="Henrissat B."/>
            <person name="Nagy L.G."/>
            <person name="Aury J.M."/>
            <person name="Wincker P."/>
            <person name="Grigoriev I.V."/>
            <person name="Bonfante P."/>
            <person name="Martin F.M."/>
        </authorList>
    </citation>
    <scope>NUCLEOTIDE SEQUENCE [LARGE SCALE GENOMIC DNA]</scope>
    <source>
        <strain evidence="7 8">120613-1</strain>
    </source>
</reference>
<evidence type="ECO:0000256" key="6">
    <source>
        <dbReference type="SAM" id="Phobius"/>
    </source>
</evidence>
<evidence type="ECO:0000313" key="8">
    <source>
        <dbReference type="Proteomes" id="UP000276215"/>
    </source>
</evidence>
<dbReference type="EMBL" id="ML120434">
    <property type="protein sequence ID" value="RPA94750.1"/>
    <property type="molecule type" value="Genomic_DNA"/>
</dbReference>
<feature type="compositionally biased region" description="Low complexity" evidence="5">
    <location>
        <begin position="483"/>
        <end position="492"/>
    </location>
</feature>
<dbReference type="AlphaFoldDB" id="A0A3N4JE82"/>
<gene>
    <name evidence="7" type="ORF">L873DRAFT_1700550</name>
</gene>